<dbReference type="GO" id="GO:0004605">
    <property type="term" value="F:phosphatidate cytidylyltransferase activity"/>
    <property type="evidence" value="ECO:0007669"/>
    <property type="project" value="UniProtKB-EC"/>
</dbReference>
<dbReference type="AlphaFoldDB" id="A0A316TZ41"/>
<dbReference type="GO" id="GO:0016024">
    <property type="term" value="P:CDP-diacylglycerol biosynthetic process"/>
    <property type="evidence" value="ECO:0007669"/>
    <property type="project" value="UniProtKB-UniPathway"/>
</dbReference>
<keyword evidence="15 19" id="KW-0472">Membrane</keyword>
<feature type="transmembrane region" description="Helical" evidence="19">
    <location>
        <begin position="186"/>
        <end position="204"/>
    </location>
</feature>
<evidence type="ECO:0000256" key="13">
    <source>
        <dbReference type="ARBA" id="ARBA00022989"/>
    </source>
</evidence>
<comment type="caution">
    <text evidence="20">The sequence shown here is derived from an EMBL/GenBank/DDBJ whole genome shotgun (WGS) entry which is preliminary data.</text>
</comment>
<evidence type="ECO:0000256" key="16">
    <source>
        <dbReference type="ARBA" id="ARBA00023209"/>
    </source>
</evidence>
<evidence type="ECO:0000256" key="10">
    <source>
        <dbReference type="ARBA" id="ARBA00022679"/>
    </source>
</evidence>
<protein>
    <recommendedName>
        <fullName evidence="7 18">Phosphatidate cytidylyltransferase</fullName>
        <ecNumber evidence="6 18">2.7.7.41</ecNumber>
    </recommendedName>
</protein>
<dbReference type="PANTHER" id="PTHR46382:SF1">
    <property type="entry name" value="PHOSPHATIDATE CYTIDYLYLTRANSFERASE"/>
    <property type="match status" value="1"/>
</dbReference>
<dbReference type="EC" id="2.7.7.41" evidence="6 18"/>
<evidence type="ECO:0000256" key="3">
    <source>
        <dbReference type="ARBA" id="ARBA00005119"/>
    </source>
</evidence>
<evidence type="ECO:0000256" key="5">
    <source>
        <dbReference type="ARBA" id="ARBA00010185"/>
    </source>
</evidence>
<dbReference type="UniPathway" id="UPA00557">
    <property type="reaction ID" value="UER00614"/>
</dbReference>
<comment type="subcellular location">
    <subcellularLocation>
        <location evidence="2">Cell membrane</location>
        <topology evidence="2">Multi-pass membrane protein</topology>
    </subcellularLocation>
</comment>
<keyword evidence="21" id="KW-1185">Reference proteome</keyword>
<evidence type="ECO:0000313" key="20">
    <source>
        <dbReference type="EMBL" id="PWN08154.1"/>
    </source>
</evidence>
<dbReference type="PANTHER" id="PTHR46382">
    <property type="entry name" value="PHOSPHATIDATE CYTIDYLYLTRANSFERASE"/>
    <property type="match status" value="1"/>
</dbReference>
<comment type="pathway">
    <text evidence="3 18">Phospholipid metabolism; CDP-diacylglycerol biosynthesis; CDP-diacylglycerol from sn-glycerol 3-phosphate: step 3/3.</text>
</comment>
<keyword evidence="11 18" id="KW-0812">Transmembrane</keyword>
<evidence type="ECO:0000256" key="9">
    <source>
        <dbReference type="ARBA" id="ARBA00022516"/>
    </source>
</evidence>
<dbReference type="GO" id="GO:0005886">
    <property type="term" value="C:plasma membrane"/>
    <property type="evidence" value="ECO:0007669"/>
    <property type="project" value="UniProtKB-SubCell"/>
</dbReference>
<evidence type="ECO:0000256" key="12">
    <source>
        <dbReference type="ARBA" id="ARBA00022695"/>
    </source>
</evidence>
<feature type="transmembrane region" description="Helical" evidence="19">
    <location>
        <begin position="116"/>
        <end position="133"/>
    </location>
</feature>
<evidence type="ECO:0000256" key="17">
    <source>
        <dbReference type="ARBA" id="ARBA00023264"/>
    </source>
</evidence>
<evidence type="ECO:0000256" key="19">
    <source>
        <dbReference type="SAM" id="Phobius"/>
    </source>
</evidence>
<comment type="pathway">
    <text evidence="4">Lipid metabolism.</text>
</comment>
<keyword evidence="17" id="KW-1208">Phospholipid metabolism</keyword>
<feature type="transmembrane region" description="Helical" evidence="19">
    <location>
        <begin position="145"/>
        <end position="165"/>
    </location>
</feature>
<proteinExistence type="inferred from homology"/>
<dbReference type="EMBL" id="QGGB01000001">
    <property type="protein sequence ID" value="PWN08154.1"/>
    <property type="molecule type" value="Genomic_DNA"/>
</dbReference>
<evidence type="ECO:0000256" key="2">
    <source>
        <dbReference type="ARBA" id="ARBA00004651"/>
    </source>
</evidence>
<evidence type="ECO:0000256" key="7">
    <source>
        <dbReference type="ARBA" id="ARBA00019373"/>
    </source>
</evidence>
<feature type="transmembrane region" description="Helical" evidence="19">
    <location>
        <begin position="210"/>
        <end position="228"/>
    </location>
</feature>
<evidence type="ECO:0000256" key="8">
    <source>
        <dbReference type="ARBA" id="ARBA00022475"/>
    </source>
</evidence>
<keyword evidence="8" id="KW-1003">Cell membrane</keyword>
<dbReference type="PROSITE" id="PS01315">
    <property type="entry name" value="CDS"/>
    <property type="match status" value="1"/>
</dbReference>
<dbReference type="Proteomes" id="UP000245533">
    <property type="component" value="Unassembled WGS sequence"/>
</dbReference>
<evidence type="ECO:0000256" key="15">
    <source>
        <dbReference type="ARBA" id="ARBA00023136"/>
    </source>
</evidence>
<reference evidence="20 21" key="1">
    <citation type="submission" date="2018-05" db="EMBL/GenBank/DDBJ databases">
        <title>Rhodohalobacter halophilus gen. nov., sp. nov., a moderately halophilic member of the family Balneolaceae.</title>
        <authorList>
            <person name="Liu Z.-W."/>
        </authorList>
    </citation>
    <scope>NUCLEOTIDE SEQUENCE [LARGE SCALE GENOMIC DNA]</scope>
    <source>
        <strain evidence="20 21">8A47</strain>
    </source>
</reference>
<keyword evidence="16" id="KW-0594">Phospholipid biosynthesis</keyword>
<keyword evidence="13 19" id="KW-1133">Transmembrane helix</keyword>
<dbReference type="Pfam" id="PF01148">
    <property type="entry name" value="CTP_transf_1"/>
    <property type="match status" value="1"/>
</dbReference>
<feature type="transmembrane region" description="Helical" evidence="19">
    <location>
        <begin position="20"/>
        <end position="52"/>
    </location>
</feature>
<keyword evidence="10 18" id="KW-0808">Transferase</keyword>
<evidence type="ECO:0000256" key="14">
    <source>
        <dbReference type="ARBA" id="ARBA00023098"/>
    </source>
</evidence>
<gene>
    <name evidence="20" type="ORF">DDZ15_00525</name>
</gene>
<comment type="similarity">
    <text evidence="5 18">Belongs to the CDS family.</text>
</comment>
<comment type="catalytic activity">
    <reaction evidence="1 18">
        <text>a 1,2-diacyl-sn-glycero-3-phosphate + CTP + H(+) = a CDP-1,2-diacyl-sn-glycerol + diphosphate</text>
        <dbReference type="Rhea" id="RHEA:16229"/>
        <dbReference type="ChEBI" id="CHEBI:15378"/>
        <dbReference type="ChEBI" id="CHEBI:33019"/>
        <dbReference type="ChEBI" id="CHEBI:37563"/>
        <dbReference type="ChEBI" id="CHEBI:58332"/>
        <dbReference type="ChEBI" id="CHEBI:58608"/>
        <dbReference type="EC" id="2.7.7.41"/>
    </reaction>
</comment>
<organism evidence="20 21">
    <name type="scientific">Rhodohalobacter mucosus</name>
    <dbReference type="NCBI Taxonomy" id="2079485"/>
    <lineage>
        <taxon>Bacteria</taxon>
        <taxon>Pseudomonadati</taxon>
        <taxon>Balneolota</taxon>
        <taxon>Balneolia</taxon>
        <taxon>Balneolales</taxon>
        <taxon>Balneolaceae</taxon>
        <taxon>Rhodohalobacter</taxon>
    </lineage>
</organism>
<keyword evidence="14" id="KW-0443">Lipid metabolism</keyword>
<dbReference type="InterPro" id="IPR000374">
    <property type="entry name" value="PC_trans"/>
</dbReference>
<evidence type="ECO:0000256" key="1">
    <source>
        <dbReference type="ARBA" id="ARBA00001698"/>
    </source>
</evidence>
<sequence length="278" mass="31209">MGSRYRGSGYTVSELTKRILFAVPAAAFFLWITWLGGNAFQTLIFAIALLTVWEVHRLTQRTPYSDLFPISLIITLMIWRGELLPPWILYPAAGMVIAATLWAWISKKDEWARRWFSTLLTGVYAPFGFYMLIELRQLGTNTEGFWLTLSLLLMIWGNDMLAYFGGRKFGKNKLAPVSSPNKTWEGFAFGFLGAALGFTITWFISDTFPVAAVAAIPAIIIVSTMGPLGDVTASRLKRIADVKDSSSLLPGHGGLFDRFDSLILSAPFVYFLYRMFMH</sequence>
<evidence type="ECO:0000256" key="6">
    <source>
        <dbReference type="ARBA" id="ARBA00012487"/>
    </source>
</evidence>
<accession>A0A316TZ41</accession>
<evidence type="ECO:0000313" key="21">
    <source>
        <dbReference type="Proteomes" id="UP000245533"/>
    </source>
</evidence>
<keyword evidence="12 18" id="KW-0548">Nucleotidyltransferase</keyword>
<feature type="transmembrane region" description="Helical" evidence="19">
    <location>
        <begin position="87"/>
        <end position="104"/>
    </location>
</feature>
<evidence type="ECO:0000256" key="4">
    <source>
        <dbReference type="ARBA" id="ARBA00005189"/>
    </source>
</evidence>
<name>A0A316TZ41_9BACT</name>
<keyword evidence="9" id="KW-0444">Lipid biosynthesis</keyword>
<evidence type="ECO:0000256" key="11">
    <source>
        <dbReference type="ARBA" id="ARBA00022692"/>
    </source>
</evidence>
<evidence type="ECO:0000256" key="18">
    <source>
        <dbReference type="RuleBase" id="RU003938"/>
    </source>
</evidence>